<evidence type="ECO:0000313" key="2">
    <source>
        <dbReference type="Proteomes" id="UP000053424"/>
    </source>
</evidence>
<gene>
    <name evidence="1" type="ORF">M413DRAFT_75826</name>
</gene>
<dbReference type="STRING" id="686832.A0A0C3BPI1"/>
<dbReference type="OrthoDB" id="3247165at2759"/>
<organism evidence="1 2">
    <name type="scientific">Hebeloma cylindrosporum</name>
    <dbReference type="NCBI Taxonomy" id="76867"/>
    <lineage>
        <taxon>Eukaryota</taxon>
        <taxon>Fungi</taxon>
        <taxon>Dikarya</taxon>
        <taxon>Basidiomycota</taxon>
        <taxon>Agaricomycotina</taxon>
        <taxon>Agaricomycetes</taxon>
        <taxon>Agaricomycetidae</taxon>
        <taxon>Agaricales</taxon>
        <taxon>Agaricineae</taxon>
        <taxon>Hymenogastraceae</taxon>
        <taxon>Hebeloma</taxon>
    </lineage>
</organism>
<dbReference type="EMBL" id="KN831790">
    <property type="protein sequence ID" value="KIM38575.1"/>
    <property type="molecule type" value="Genomic_DNA"/>
</dbReference>
<keyword evidence="2" id="KW-1185">Reference proteome</keyword>
<protein>
    <submittedName>
        <fullName evidence="1">Uncharacterized protein</fullName>
    </submittedName>
</protein>
<accession>A0A0C3BPI1</accession>
<reference evidence="2" key="2">
    <citation type="submission" date="2015-01" db="EMBL/GenBank/DDBJ databases">
        <title>Evolutionary Origins and Diversification of the Mycorrhizal Mutualists.</title>
        <authorList>
            <consortium name="DOE Joint Genome Institute"/>
            <consortium name="Mycorrhizal Genomics Consortium"/>
            <person name="Kohler A."/>
            <person name="Kuo A."/>
            <person name="Nagy L.G."/>
            <person name="Floudas D."/>
            <person name="Copeland A."/>
            <person name="Barry K.W."/>
            <person name="Cichocki N."/>
            <person name="Veneault-Fourrey C."/>
            <person name="LaButti K."/>
            <person name="Lindquist E.A."/>
            <person name="Lipzen A."/>
            <person name="Lundell T."/>
            <person name="Morin E."/>
            <person name="Murat C."/>
            <person name="Riley R."/>
            <person name="Ohm R."/>
            <person name="Sun H."/>
            <person name="Tunlid A."/>
            <person name="Henrissat B."/>
            <person name="Grigoriev I.V."/>
            <person name="Hibbett D.S."/>
            <person name="Martin F."/>
        </authorList>
    </citation>
    <scope>NUCLEOTIDE SEQUENCE [LARGE SCALE GENOMIC DNA]</scope>
    <source>
        <strain evidence="2">h7</strain>
    </source>
</reference>
<sequence length="512" mass="58339">LPENVVPISKSTTSVTCRLPDDSIISIKRQQVVVLPNFAMTDYAAQGKTRRYNVVDLGFCYTHQSYYTCLSQSAGAAGTVIVQGFDSKKITGGLSGFMRQEFRDLEILNKISEERFMGHLSSSVSGNLRNSLIRSYRIYKGEKLDTSGWHPHIMWRNNESNIPDVQNDGTWNVNLSKDIVSIGVLTRKPVLKSKVAAKHQIDLPVEDKIVAEPTKKTRLSASQDNSSPTGLTWDSRNYSCAFDSIITVLYHVWKESDEIWKSAIYNYSEHMQTLIDGFEQVELGHSTLEQTRNRLRLKLNRINPNVFPLGHRYLQYSDITELSAHIMGHGNCGGSYKKCPNCGTEDDELNVYFDRLTYLRRTSAHDLRRNVKLSETLHISLNHTVREICRSCDSEGIRVRKTITAKIEHVPELIMFECQTVHPTPEVEISIPTNSGSVRMRLCGLIFTGQAHFTSRVFDESGSVWKYDGMSDGREFHYEKIINLLTDMKQFEKNGGREIIYQIYKRIGSQNM</sequence>
<proteinExistence type="predicted"/>
<dbReference type="AlphaFoldDB" id="A0A0C3BPI1"/>
<reference evidence="1 2" key="1">
    <citation type="submission" date="2014-04" db="EMBL/GenBank/DDBJ databases">
        <authorList>
            <consortium name="DOE Joint Genome Institute"/>
            <person name="Kuo A."/>
            <person name="Gay G."/>
            <person name="Dore J."/>
            <person name="Kohler A."/>
            <person name="Nagy L.G."/>
            <person name="Floudas D."/>
            <person name="Copeland A."/>
            <person name="Barry K.W."/>
            <person name="Cichocki N."/>
            <person name="Veneault-Fourrey C."/>
            <person name="LaButti K."/>
            <person name="Lindquist E.A."/>
            <person name="Lipzen A."/>
            <person name="Lundell T."/>
            <person name="Morin E."/>
            <person name="Murat C."/>
            <person name="Sun H."/>
            <person name="Tunlid A."/>
            <person name="Henrissat B."/>
            <person name="Grigoriev I.V."/>
            <person name="Hibbett D.S."/>
            <person name="Martin F."/>
            <person name="Nordberg H.P."/>
            <person name="Cantor M.N."/>
            <person name="Hua S.X."/>
        </authorList>
    </citation>
    <scope>NUCLEOTIDE SEQUENCE [LARGE SCALE GENOMIC DNA]</scope>
    <source>
        <strain evidence="2">h7</strain>
    </source>
</reference>
<name>A0A0C3BPI1_HEBCY</name>
<dbReference type="HOGENOM" id="CLU_029136_0_0_1"/>
<evidence type="ECO:0000313" key="1">
    <source>
        <dbReference type="EMBL" id="KIM38575.1"/>
    </source>
</evidence>
<dbReference type="Proteomes" id="UP000053424">
    <property type="component" value="Unassembled WGS sequence"/>
</dbReference>
<feature type="non-terminal residue" evidence="1">
    <location>
        <position position="1"/>
    </location>
</feature>